<keyword evidence="1" id="KW-1133">Transmembrane helix</keyword>
<evidence type="ECO:0000256" key="1">
    <source>
        <dbReference type="SAM" id="Phobius"/>
    </source>
</evidence>
<dbReference type="AlphaFoldDB" id="A0A813PTY6"/>
<dbReference type="Proteomes" id="UP000663860">
    <property type="component" value="Unassembled WGS sequence"/>
</dbReference>
<gene>
    <name evidence="2" type="ORF">IZO911_LOCUS4563</name>
    <name evidence="3" type="ORF">KXQ929_LOCUS3401</name>
</gene>
<protein>
    <submittedName>
        <fullName evidence="2">Uncharacterized protein</fullName>
    </submittedName>
</protein>
<keyword evidence="1" id="KW-0472">Membrane</keyword>
<keyword evidence="1" id="KW-0812">Transmembrane</keyword>
<evidence type="ECO:0000313" key="4">
    <source>
        <dbReference type="Proteomes" id="UP000663860"/>
    </source>
</evidence>
<evidence type="ECO:0000313" key="2">
    <source>
        <dbReference type="EMBL" id="CAF0758286.1"/>
    </source>
</evidence>
<dbReference type="Proteomes" id="UP000663868">
    <property type="component" value="Unassembled WGS sequence"/>
</dbReference>
<dbReference type="EMBL" id="CAJNOE010000025">
    <property type="protein sequence ID" value="CAF0758286.1"/>
    <property type="molecule type" value="Genomic_DNA"/>
</dbReference>
<proteinExistence type="predicted"/>
<feature type="transmembrane region" description="Helical" evidence="1">
    <location>
        <begin position="353"/>
        <end position="380"/>
    </location>
</feature>
<accession>A0A813PTY6</accession>
<sequence length="410" mass="45929">MFKDKLPPGHAMNTKPPSRLYIILLSLAFGIIIFYTSFSQQTRTITVLSPSQTTFLYLQDQQKSSLSCLCSQASIQHDVFLTVSPRLHQVCSSDFVAEQWWGYLWGMDVVSDFQDLQLLSIQFRILASLCSLAQQSIDNDTSTFLTNTLVTLEAVSFSSFQAQIDSLTAAFIAQTPDKFRRTQSFIYETLRANQLLVVPGTNWQLALSSRIYNYVIATVPRTSFGNNYSCITSLNSFSRPLYIDANYNTIVLPGVVAGCFPVDGTRLSTLECFFDSNCILNLTSIASTRNTTIWIAKPLNASTPSIYPSNTLIGSLVDSLFVEDWGIKSNYSSYFASCAPYSCSYKYIDHNTILYIITTVLGLYGGLTVILSFIVWYGWLMYRKTVGWMQIAPRLTSARVVPFQPTIDIG</sequence>
<feature type="transmembrane region" description="Helical" evidence="1">
    <location>
        <begin position="20"/>
        <end position="38"/>
    </location>
</feature>
<comment type="caution">
    <text evidence="2">The sequence shown here is derived from an EMBL/GenBank/DDBJ whole genome shotgun (WGS) entry which is preliminary data.</text>
</comment>
<name>A0A813PTY6_9BILA</name>
<organism evidence="2 4">
    <name type="scientific">Adineta steineri</name>
    <dbReference type="NCBI Taxonomy" id="433720"/>
    <lineage>
        <taxon>Eukaryota</taxon>
        <taxon>Metazoa</taxon>
        <taxon>Spiralia</taxon>
        <taxon>Gnathifera</taxon>
        <taxon>Rotifera</taxon>
        <taxon>Eurotatoria</taxon>
        <taxon>Bdelloidea</taxon>
        <taxon>Adinetida</taxon>
        <taxon>Adinetidae</taxon>
        <taxon>Adineta</taxon>
    </lineage>
</organism>
<reference evidence="2" key="1">
    <citation type="submission" date="2021-02" db="EMBL/GenBank/DDBJ databases">
        <authorList>
            <person name="Nowell W R."/>
        </authorList>
    </citation>
    <scope>NUCLEOTIDE SEQUENCE</scope>
</reference>
<evidence type="ECO:0000313" key="3">
    <source>
        <dbReference type="EMBL" id="CAF3566366.1"/>
    </source>
</evidence>
<dbReference type="EMBL" id="CAJOBB010000109">
    <property type="protein sequence ID" value="CAF3566366.1"/>
    <property type="molecule type" value="Genomic_DNA"/>
</dbReference>